<dbReference type="InterPro" id="IPR050555">
    <property type="entry name" value="Bact_Solute-Bind_Prot2"/>
</dbReference>
<dbReference type="InterPro" id="IPR025997">
    <property type="entry name" value="SBP_2_dom"/>
</dbReference>
<dbReference type="EMBL" id="JAUSQZ010000001">
    <property type="protein sequence ID" value="MDP9824520.1"/>
    <property type="molecule type" value="Genomic_DNA"/>
</dbReference>
<sequence>MRKHLFAVMAVGTAGILALTACGSDSSSAGSSGGASAGSGSAEGGKVGVILPDTASSARYETLDRPLLKKAFDAAGIEADIQNAGGDVSKFQAIADSMISAGVDVLLIDNLDNGSGTAVIKKATNAGIPVIDYDRLTLGGGASYYVSFDNVAVGTAIGNGLIECMKANGDDDGPVVELNGSPDDNNATLFKEGYDKALKDAGYTVAASQAVQKWDPNTGGKNFQQIDTKLGGKYVGVAAANDGLAGAVVARLKADGTAGKVPVSGQDATTEGLQRVLLGTQCNTIYKAVSKEAEAAAKLAISLIKQDKSGADSQASGTTKDTTLNKDVPSVLLEPQNITAETVKDVVADGAASADDICKDAELKKACEKYGVS</sequence>
<name>A0ABT9NWY8_9ACTN</name>
<dbReference type="Proteomes" id="UP001235712">
    <property type="component" value="Unassembled WGS sequence"/>
</dbReference>
<dbReference type="Pfam" id="PF13407">
    <property type="entry name" value="Peripla_BP_4"/>
    <property type="match status" value="1"/>
</dbReference>
<evidence type="ECO:0000313" key="5">
    <source>
        <dbReference type="EMBL" id="MDP9824520.1"/>
    </source>
</evidence>
<gene>
    <name evidence="5" type="ORF">J2S57_000269</name>
</gene>
<accession>A0ABT9NWY8</accession>
<comment type="subcellular location">
    <subcellularLocation>
        <location evidence="1">Cell envelope</location>
    </subcellularLocation>
</comment>
<feature type="domain" description="Periplasmic binding protein" evidence="4">
    <location>
        <begin position="50"/>
        <end position="306"/>
    </location>
</feature>
<evidence type="ECO:0000256" key="1">
    <source>
        <dbReference type="ARBA" id="ARBA00004196"/>
    </source>
</evidence>
<evidence type="ECO:0000256" key="3">
    <source>
        <dbReference type="SAM" id="SignalP"/>
    </source>
</evidence>
<reference evidence="5 6" key="1">
    <citation type="submission" date="2023-07" db="EMBL/GenBank/DDBJ databases">
        <title>Sequencing the genomes of 1000 actinobacteria strains.</title>
        <authorList>
            <person name="Klenk H.-P."/>
        </authorList>
    </citation>
    <scope>NUCLEOTIDE SEQUENCE [LARGE SCALE GENOMIC DNA]</scope>
    <source>
        <strain evidence="5 6">DSM 44388</strain>
    </source>
</reference>
<evidence type="ECO:0000313" key="6">
    <source>
        <dbReference type="Proteomes" id="UP001235712"/>
    </source>
</evidence>
<keyword evidence="6" id="KW-1185">Reference proteome</keyword>
<dbReference type="InterPro" id="IPR028082">
    <property type="entry name" value="Peripla_BP_I"/>
</dbReference>
<proteinExistence type="predicted"/>
<dbReference type="RefSeq" id="WP_307237239.1">
    <property type="nucleotide sequence ID" value="NZ_JAUSQZ010000001.1"/>
</dbReference>
<evidence type="ECO:0000259" key="4">
    <source>
        <dbReference type="Pfam" id="PF13407"/>
    </source>
</evidence>
<dbReference type="PROSITE" id="PS51257">
    <property type="entry name" value="PROKAR_LIPOPROTEIN"/>
    <property type="match status" value="1"/>
</dbReference>
<dbReference type="Gene3D" id="3.40.50.2300">
    <property type="match status" value="2"/>
</dbReference>
<dbReference type="PANTHER" id="PTHR30036:SF1">
    <property type="entry name" value="D-XYLOSE-BINDING PERIPLASMIC PROTEIN"/>
    <property type="match status" value="1"/>
</dbReference>
<feature type="chain" id="PRO_5046864042" evidence="3">
    <location>
        <begin position="24"/>
        <end position="373"/>
    </location>
</feature>
<dbReference type="SUPFAM" id="SSF53822">
    <property type="entry name" value="Periplasmic binding protein-like I"/>
    <property type="match status" value="1"/>
</dbReference>
<protein>
    <submittedName>
        <fullName evidence="5">D-xylose transport system substrate-binding protein</fullName>
    </submittedName>
</protein>
<dbReference type="PANTHER" id="PTHR30036">
    <property type="entry name" value="D-XYLOSE-BINDING PERIPLASMIC PROTEIN"/>
    <property type="match status" value="1"/>
</dbReference>
<organism evidence="5 6">
    <name type="scientific">Kineosporia succinea</name>
    <dbReference type="NCBI Taxonomy" id="84632"/>
    <lineage>
        <taxon>Bacteria</taxon>
        <taxon>Bacillati</taxon>
        <taxon>Actinomycetota</taxon>
        <taxon>Actinomycetes</taxon>
        <taxon>Kineosporiales</taxon>
        <taxon>Kineosporiaceae</taxon>
        <taxon>Kineosporia</taxon>
    </lineage>
</organism>
<keyword evidence="2 3" id="KW-0732">Signal</keyword>
<feature type="signal peptide" evidence="3">
    <location>
        <begin position="1"/>
        <end position="23"/>
    </location>
</feature>
<evidence type="ECO:0000256" key="2">
    <source>
        <dbReference type="ARBA" id="ARBA00022729"/>
    </source>
</evidence>
<comment type="caution">
    <text evidence="5">The sequence shown here is derived from an EMBL/GenBank/DDBJ whole genome shotgun (WGS) entry which is preliminary data.</text>
</comment>